<geneLocation type="plasmid" evidence="3 4">
    <name>unnamed1</name>
</geneLocation>
<reference evidence="3 4" key="1">
    <citation type="submission" date="2023-03" db="EMBL/GenBank/DDBJ databases">
        <title>Isolation and description of six Streptomyces strains from soil environments, able to metabolize different microbial glucans.</title>
        <authorList>
            <person name="Widen T."/>
            <person name="Larsbrink J."/>
        </authorList>
    </citation>
    <scope>NUCLEOTIDE SEQUENCE [LARGE SCALE GENOMIC DNA]</scope>
    <source>
        <strain evidence="3 4">Mut1</strain>
        <plasmid evidence="3 4">unnamed1</plasmid>
    </source>
</reference>
<dbReference type="RefSeq" id="WP_306061608.1">
    <property type="nucleotide sequence ID" value="NZ_CP120998.1"/>
</dbReference>
<evidence type="ECO:0000256" key="1">
    <source>
        <dbReference type="SAM" id="MobiDB-lite"/>
    </source>
</evidence>
<protein>
    <recommendedName>
        <fullName evidence="5">Secreted protein</fullName>
    </recommendedName>
</protein>
<evidence type="ECO:0000256" key="2">
    <source>
        <dbReference type="SAM" id="SignalP"/>
    </source>
</evidence>
<evidence type="ECO:0000313" key="3">
    <source>
        <dbReference type="EMBL" id="WLQ38509.1"/>
    </source>
</evidence>
<sequence length="77" mass="7404">MKGLARGLVVTATLTAALFTAAGVSAADIGWPVAPSTTDSAADIGRPAASATTDSPTGDIGWPVAPNGDIGWPVAGA</sequence>
<accession>A0ABY9HVW0</accession>
<keyword evidence="3" id="KW-0614">Plasmid</keyword>
<feature type="chain" id="PRO_5047431165" description="Secreted protein" evidence="2">
    <location>
        <begin position="27"/>
        <end position="77"/>
    </location>
</feature>
<proteinExistence type="predicted"/>
<keyword evidence="4" id="KW-1185">Reference proteome</keyword>
<feature type="signal peptide" evidence="2">
    <location>
        <begin position="1"/>
        <end position="26"/>
    </location>
</feature>
<dbReference type="EMBL" id="CP120998">
    <property type="protein sequence ID" value="WLQ38509.1"/>
    <property type="molecule type" value="Genomic_DNA"/>
</dbReference>
<evidence type="ECO:0008006" key="5">
    <source>
        <dbReference type="Google" id="ProtNLM"/>
    </source>
</evidence>
<gene>
    <name evidence="3" type="ORF">P8A18_33890</name>
</gene>
<evidence type="ECO:0000313" key="4">
    <source>
        <dbReference type="Proteomes" id="UP001239522"/>
    </source>
</evidence>
<organism evidence="3 4">
    <name type="scientific">Streptomyces castrisilvae</name>
    <dbReference type="NCBI Taxonomy" id="3033811"/>
    <lineage>
        <taxon>Bacteria</taxon>
        <taxon>Bacillati</taxon>
        <taxon>Actinomycetota</taxon>
        <taxon>Actinomycetes</taxon>
        <taxon>Kitasatosporales</taxon>
        <taxon>Streptomycetaceae</taxon>
        <taxon>Streptomyces</taxon>
    </lineage>
</organism>
<feature type="region of interest" description="Disordered" evidence="1">
    <location>
        <begin position="36"/>
        <end position="77"/>
    </location>
</feature>
<dbReference type="Proteomes" id="UP001239522">
    <property type="component" value="Plasmid unnamed1"/>
</dbReference>
<keyword evidence="2" id="KW-0732">Signal</keyword>
<name>A0ABY9HVW0_9ACTN</name>